<gene>
    <name evidence="2" type="ORF">CLCR_05568</name>
</gene>
<dbReference type="Proteomes" id="UP000094526">
    <property type="component" value="Unassembled WGS sequence"/>
</dbReference>
<organism evidence="2 3">
    <name type="scientific">Cladophialophora carrionii</name>
    <dbReference type="NCBI Taxonomy" id="86049"/>
    <lineage>
        <taxon>Eukaryota</taxon>
        <taxon>Fungi</taxon>
        <taxon>Dikarya</taxon>
        <taxon>Ascomycota</taxon>
        <taxon>Pezizomycotina</taxon>
        <taxon>Eurotiomycetes</taxon>
        <taxon>Chaetothyriomycetidae</taxon>
        <taxon>Chaetothyriales</taxon>
        <taxon>Herpotrichiellaceae</taxon>
        <taxon>Cladophialophora</taxon>
    </lineage>
</organism>
<dbReference type="AlphaFoldDB" id="A0A1C1C9P1"/>
<feature type="region of interest" description="Disordered" evidence="1">
    <location>
        <begin position="128"/>
        <end position="173"/>
    </location>
</feature>
<evidence type="ECO:0000313" key="2">
    <source>
        <dbReference type="EMBL" id="OCT45181.1"/>
    </source>
</evidence>
<dbReference type="OrthoDB" id="3927969at2759"/>
<dbReference type="VEuPathDB" id="FungiDB:CLCR_05568"/>
<accession>A0A1C1C9P1</accession>
<feature type="compositionally biased region" description="Polar residues" evidence="1">
    <location>
        <begin position="217"/>
        <end position="227"/>
    </location>
</feature>
<dbReference type="EMBL" id="LGRB01000020">
    <property type="protein sequence ID" value="OCT45181.1"/>
    <property type="molecule type" value="Genomic_DNA"/>
</dbReference>
<evidence type="ECO:0000256" key="1">
    <source>
        <dbReference type="SAM" id="MobiDB-lite"/>
    </source>
</evidence>
<keyword evidence="3" id="KW-1185">Reference proteome</keyword>
<comment type="caution">
    <text evidence="2">The sequence shown here is derived from an EMBL/GenBank/DDBJ whole genome shotgun (WGS) entry which is preliminary data.</text>
</comment>
<reference evidence="3" key="1">
    <citation type="submission" date="2015-07" db="EMBL/GenBank/DDBJ databases">
        <authorList>
            <person name="Teixeira M.M."/>
            <person name="Souza R.C."/>
            <person name="Almeida L.G."/>
            <person name="Vicente V.A."/>
            <person name="de Hoog S."/>
            <person name="Bocca A.L."/>
            <person name="de Almeida S.R."/>
            <person name="Vasconcelos A.T."/>
            <person name="Felipe M.S."/>
        </authorList>
    </citation>
    <scope>NUCLEOTIDE SEQUENCE [LARGE SCALE GENOMIC DNA]</scope>
    <source>
        <strain evidence="3">KSF</strain>
    </source>
</reference>
<protein>
    <submittedName>
        <fullName evidence="2">Uncharacterized protein</fullName>
    </submittedName>
</protein>
<sequence length="642" mass="72096">MGGRKRSRKDKVPKPDRPLHSLWPEEVIEELIAFLDYAKAEGFQKAQINESAAQHLSLWSHNGRYSPDQIRRKLHLLRHGFGPEDDITGDLDMIYVDGSKNLTWFNEGQEERVAKRTLEIRKEKELEDTYSPRKLRSGSKQITKESRSIQSYHPSAPGKAHRRRFGRGEQSYRHAVSKETLTYEWPFKAEDTPSFDTPVRRTVVTVEIPRPSIAPTVPNSAYTSEETLSPRPDPPDYSDTEDRVFDNREFAAPSMKIRSMTERIECLEKDLHVLRRNSALDVDFWKARCHAVELECVEFKRSQDSLAVKLGELLTTGGKVTIDEVVQLQSTVDKLQSILTSRTEVARLVRPGPRSLDNETALWVAKRMEEAHRDLEKIFATRDADIGWTQVLPHSSNLITPLMHRVIPTGTRSEPEIASAVKVLRSQGITQKQFLQALSAAALVEWVFQASTATLTLDRYHGFCGPGTTSAYFKALAHVASRDLDIHRDIIGEAAFKYFLEIKATDLGSRLQEAFGPLWATQVVADSASETSDVESSLGEQLAGVFTKTMEVQCRLRVSGRRFRYTWYSSGQPIDHDHTTICGQKHRDAEGQSRVSLTLMPGIDEILDETSGVGTSGFVDGCRGLEPGVCLVPAVVLCGNVP</sequence>
<proteinExistence type="predicted"/>
<evidence type="ECO:0000313" key="3">
    <source>
        <dbReference type="Proteomes" id="UP000094526"/>
    </source>
</evidence>
<name>A0A1C1C9P1_9EURO</name>
<feature type="region of interest" description="Disordered" evidence="1">
    <location>
        <begin position="212"/>
        <end position="242"/>
    </location>
</feature>